<dbReference type="RefSeq" id="WP_379509145.1">
    <property type="nucleotide sequence ID" value="NZ_JBHRTQ010000006.1"/>
</dbReference>
<dbReference type="Pfam" id="PF03797">
    <property type="entry name" value="Autotransporter"/>
    <property type="match status" value="1"/>
</dbReference>
<accession>A0ABV7IQ65</accession>
<evidence type="ECO:0000313" key="3">
    <source>
        <dbReference type="EMBL" id="MFC3173759.1"/>
    </source>
</evidence>
<gene>
    <name evidence="3" type="ORF">ACFOD9_05785</name>
</gene>
<dbReference type="Proteomes" id="UP001595604">
    <property type="component" value="Unassembled WGS sequence"/>
</dbReference>
<evidence type="ECO:0000313" key="4">
    <source>
        <dbReference type="Proteomes" id="UP001595604"/>
    </source>
</evidence>
<organism evidence="3 4">
    <name type="scientific">Novosphingobium bradum</name>
    <dbReference type="NCBI Taxonomy" id="1737444"/>
    <lineage>
        <taxon>Bacteria</taxon>
        <taxon>Pseudomonadati</taxon>
        <taxon>Pseudomonadota</taxon>
        <taxon>Alphaproteobacteria</taxon>
        <taxon>Sphingomonadales</taxon>
        <taxon>Sphingomonadaceae</taxon>
        <taxon>Novosphingobium</taxon>
    </lineage>
</organism>
<dbReference type="InterPro" id="IPR036709">
    <property type="entry name" value="Autotransporte_beta_dom_sf"/>
</dbReference>
<dbReference type="InterPro" id="IPR005546">
    <property type="entry name" value="Autotransporte_beta"/>
</dbReference>
<dbReference type="SMART" id="SM00869">
    <property type="entry name" value="Autotransporter"/>
    <property type="match status" value="1"/>
</dbReference>
<dbReference type="Gene3D" id="2.60.120.260">
    <property type="entry name" value="Galactose-binding domain-like"/>
    <property type="match status" value="1"/>
</dbReference>
<feature type="chain" id="PRO_5047145409" evidence="1">
    <location>
        <begin position="37"/>
        <end position="979"/>
    </location>
</feature>
<feature type="signal peptide" evidence="1">
    <location>
        <begin position="1"/>
        <end position="36"/>
    </location>
</feature>
<protein>
    <submittedName>
        <fullName evidence="3">Autotransporter domain-containing protein</fullName>
    </submittedName>
</protein>
<evidence type="ECO:0000259" key="2">
    <source>
        <dbReference type="PROSITE" id="PS51208"/>
    </source>
</evidence>
<reference evidence="4" key="1">
    <citation type="journal article" date="2019" name="Int. J. Syst. Evol. Microbiol.">
        <title>The Global Catalogue of Microorganisms (GCM) 10K type strain sequencing project: providing services to taxonomists for standard genome sequencing and annotation.</title>
        <authorList>
            <consortium name="The Broad Institute Genomics Platform"/>
            <consortium name="The Broad Institute Genome Sequencing Center for Infectious Disease"/>
            <person name="Wu L."/>
            <person name="Ma J."/>
        </authorList>
    </citation>
    <scope>NUCLEOTIDE SEQUENCE [LARGE SCALE GENOMIC DNA]</scope>
    <source>
        <strain evidence="4">KCTC 42984</strain>
    </source>
</reference>
<sequence>MRTIKGLGSRLSSHVSKGRITAAVLLASAAAVPAHAGTGTVDNPGFEDGTFTGWTTEGGFTAGVSFPVDETLYQGNPATYATIRAAGEVDAITGAPAVFAGQYSARLNDSYNNDSITALRQTITGYNANKLYYAWNAVLEPSHGENDSPSFLIKVTDKTTNTVVTNIGYSAYTAQNVSFFRPAGGFVTSDWKVEDIDTIAGHDYEMLFVAVDCPYGGHAGYVYVDAFGGVVPTPNEGVAFDPTKDVVRGASFLLPLGGIPNIVTFHTLTDLQGNLVNPVFDGGTFSIDQAGASPLATAFTITSLGGTVDTNGNDITFAGGINGTGQMTKIGLGNWILTNTSPITNTIDGGVVINAGGLIVNGSLTSGGVVVNQGGTFTVNGIASAPTLLINKGGLANIFGQLSTTGAVTADQATLNVNGLLLANGGVTLDKSLLTLTGGTISGSAVNVNSGSTLTGRGTIAAAVNVNSGGLLAPGNGLGTLTVVGSPVVLKAGSTFQTQIDGRNYVAAGGAGSYDRVALSTGATFAPGGTLVPLLRGIAAPANNTFTPVLGDRFTIVSGGTVTTSAFAGVTQPSSGLSANTRFDVLYGAKQVDLVLTPISFGTLGQGLGWKTNAIAAADGLDAVRPAAGSRSGSLQSLFDSIYGLDAAGYNQVFHQISGEIHAETLTSAREAAADTSRMALGAAGATIGDPDCTDTRQSADKCVKPSGSPALWTQLYYGKSRYKSDPRAARFSDERRGFAVGMHLINTPDTRIGVGGRYSDANVRNTIGSRADVNGYSLFAYASHDFGPLTVSGTAGWGSTDVQTSRAQSLTTGTSNSTASYAVSVVNAALEARYTLDLGAAVLRPVAGVSFEHLKTKTVSEANASAPVALTLPSVSRSTLRSKLGVEAAVPLGPVSLVANGAWEHVLDGSTTMIRRVVLGPANWSVSSVGLKPDAFAFGAGVQANIGARTTVRLEYAGMRDGRSYRSDQGLVRIAHAF</sequence>
<feature type="domain" description="Autotransporter" evidence="2">
    <location>
        <begin position="705"/>
        <end position="979"/>
    </location>
</feature>
<dbReference type="PROSITE" id="PS51208">
    <property type="entry name" value="AUTOTRANSPORTER"/>
    <property type="match status" value="1"/>
</dbReference>
<keyword evidence="1" id="KW-0732">Signal</keyword>
<keyword evidence="4" id="KW-1185">Reference proteome</keyword>
<evidence type="ECO:0000256" key="1">
    <source>
        <dbReference type="SAM" id="SignalP"/>
    </source>
</evidence>
<name>A0ABV7IQ65_9SPHN</name>
<proteinExistence type="predicted"/>
<comment type="caution">
    <text evidence="3">The sequence shown here is derived from an EMBL/GenBank/DDBJ whole genome shotgun (WGS) entry which is preliminary data.</text>
</comment>
<dbReference type="Gene3D" id="2.40.128.130">
    <property type="entry name" value="Autotransporter beta-domain"/>
    <property type="match status" value="1"/>
</dbReference>
<dbReference type="EMBL" id="JBHRTQ010000006">
    <property type="protein sequence ID" value="MFC3173759.1"/>
    <property type="molecule type" value="Genomic_DNA"/>
</dbReference>
<dbReference type="SUPFAM" id="SSF103515">
    <property type="entry name" value="Autotransporter"/>
    <property type="match status" value="1"/>
</dbReference>